<keyword evidence="3" id="KW-0175">Coiled coil</keyword>
<evidence type="ECO:0000313" key="5">
    <source>
        <dbReference type="Proteomes" id="UP001209570"/>
    </source>
</evidence>
<dbReference type="PANTHER" id="PTHR24198">
    <property type="entry name" value="ANKYRIN REPEAT AND PROTEIN KINASE DOMAIN-CONTAINING PROTEIN"/>
    <property type="match status" value="1"/>
</dbReference>
<dbReference type="SMART" id="SM00248">
    <property type="entry name" value="ANK"/>
    <property type="match status" value="5"/>
</dbReference>
<keyword evidence="5" id="KW-1185">Reference proteome</keyword>
<evidence type="ECO:0000313" key="4">
    <source>
        <dbReference type="EMBL" id="KAJ0395515.1"/>
    </source>
</evidence>
<evidence type="ECO:0000256" key="1">
    <source>
        <dbReference type="ARBA" id="ARBA00022737"/>
    </source>
</evidence>
<proteinExistence type="predicted"/>
<evidence type="ECO:0000256" key="3">
    <source>
        <dbReference type="SAM" id="Coils"/>
    </source>
</evidence>
<organism evidence="4 5">
    <name type="scientific">Pythium insidiosum</name>
    <name type="common">Pythiosis disease agent</name>
    <dbReference type="NCBI Taxonomy" id="114742"/>
    <lineage>
        <taxon>Eukaryota</taxon>
        <taxon>Sar</taxon>
        <taxon>Stramenopiles</taxon>
        <taxon>Oomycota</taxon>
        <taxon>Peronosporomycetes</taxon>
        <taxon>Pythiales</taxon>
        <taxon>Pythiaceae</taxon>
        <taxon>Pythium</taxon>
    </lineage>
</organism>
<dbReference type="Gene3D" id="1.25.40.20">
    <property type="entry name" value="Ankyrin repeat-containing domain"/>
    <property type="match status" value="2"/>
</dbReference>
<accession>A0AAD5Q7Z0</accession>
<evidence type="ECO:0000256" key="2">
    <source>
        <dbReference type="ARBA" id="ARBA00023043"/>
    </source>
</evidence>
<dbReference type="Proteomes" id="UP001209570">
    <property type="component" value="Unassembled WGS sequence"/>
</dbReference>
<dbReference type="PANTHER" id="PTHR24198:SF165">
    <property type="entry name" value="ANKYRIN REPEAT-CONTAINING PROTEIN-RELATED"/>
    <property type="match status" value="1"/>
</dbReference>
<keyword evidence="1" id="KW-0677">Repeat</keyword>
<keyword evidence="2" id="KW-0040">ANK repeat</keyword>
<dbReference type="InterPro" id="IPR002110">
    <property type="entry name" value="Ankyrin_rpt"/>
</dbReference>
<sequence length="360" mass="38571">MASSDLEHALSALALGGGDDDNETLLQDAVRRSVLSGDAALLLTTLATHGAAEDQAAPLVFLMNWFHAWQQEYEAFEQVLEAEEAENEAGISDDDGIKLSSIEKELEELEAEAAEMLRGFNTVAVALLEKTGVERPDALVDRHGWTLLMQAANTGMRGLLDELLARKADANCTGATRDGVNPLYLAVSSDHTSEAMALLKNGAIASATKVVRTRKETPVPEDAEADDADDADAEMDEDCAWLQACRLGQLSVIEEMIALGVDVNFALPASGDRALHAAVMFEMQDVVEILAAHDAIELNAKNRSGQTCLFGCSNKELVEFLVSRGVDPQTKDADGETAYSIAHELGDEDVATFLKPLTAV</sequence>
<comment type="caution">
    <text evidence="4">The sequence shown here is derived from an EMBL/GenBank/DDBJ whole genome shotgun (WGS) entry which is preliminary data.</text>
</comment>
<protein>
    <submittedName>
        <fullName evidence="4">Uncharacterized protein</fullName>
    </submittedName>
</protein>
<reference evidence="4" key="1">
    <citation type="submission" date="2021-12" db="EMBL/GenBank/DDBJ databases">
        <title>Prjna785345.</title>
        <authorList>
            <person name="Rujirawat T."/>
            <person name="Krajaejun T."/>
        </authorList>
    </citation>
    <scope>NUCLEOTIDE SEQUENCE</scope>
    <source>
        <strain evidence="4">Pi057C3</strain>
    </source>
</reference>
<dbReference type="AlphaFoldDB" id="A0AAD5Q7Z0"/>
<gene>
    <name evidence="4" type="ORF">P43SY_000845</name>
</gene>
<feature type="coiled-coil region" evidence="3">
    <location>
        <begin position="66"/>
        <end position="119"/>
    </location>
</feature>
<dbReference type="SUPFAM" id="SSF48403">
    <property type="entry name" value="Ankyrin repeat"/>
    <property type="match status" value="1"/>
</dbReference>
<name>A0AAD5Q7Z0_PYTIN</name>
<dbReference type="Pfam" id="PF12796">
    <property type="entry name" value="Ank_2"/>
    <property type="match status" value="2"/>
</dbReference>
<dbReference type="EMBL" id="JAKCXM010000341">
    <property type="protein sequence ID" value="KAJ0395515.1"/>
    <property type="molecule type" value="Genomic_DNA"/>
</dbReference>
<dbReference type="InterPro" id="IPR036770">
    <property type="entry name" value="Ankyrin_rpt-contain_sf"/>
</dbReference>